<dbReference type="Gene3D" id="2.120.10.30">
    <property type="entry name" value="TolB, C-terminal domain"/>
    <property type="match status" value="2"/>
</dbReference>
<dbReference type="SUPFAM" id="SSF101898">
    <property type="entry name" value="NHL repeat"/>
    <property type="match status" value="1"/>
</dbReference>
<feature type="compositionally biased region" description="Low complexity" evidence="1">
    <location>
        <begin position="39"/>
        <end position="55"/>
    </location>
</feature>
<accession>A0ABZ0SH32</accession>
<feature type="chain" id="PRO_5045191191" evidence="2">
    <location>
        <begin position="25"/>
        <end position="394"/>
    </location>
</feature>
<keyword evidence="4" id="KW-1185">Reference proteome</keyword>
<feature type="signal peptide" evidence="2">
    <location>
        <begin position="1"/>
        <end position="24"/>
    </location>
</feature>
<keyword evidence="2" id="KW-0732">Signal</keyword>
<dbReference type="InterPro" id="IPR011042">
    <property type="entry name" value="6-blade_b-propeller_TolB-like"/>
</dbReference>
<dbReference type="PROSITE" id="PS51257">
    <property type="entry name" value="PROKAR_LIPOPROTEIN"/>
    <property type="match status" value="1"/>
</dbReference>
<evidence type="ECO:0000313" key="3">
    <source>
        <dbReference type="EMBL" id="WPR88512.1"/>
    </source>
</evidence>
<feature type="region of interest" description="Disordered" evidence="1">
    <location>
        <begin position="23"/>
        <end position="55"/>
    </location>
</feature>
<dbReference type="EMBL" id="CP139368">
    <property type="protein sequence ID" value="WPR88512.1"/>
    <property type="molecule type" value="Genomic_DNA"/>
</dbReference>
<proteinExistence type="predicted"/>
<evidence type="ECO:0000256" key="2">
    <source>
        <dbReference type="SAM" id="SignalP"/>
    </source>
</evidence>
<sequence>MTARRTAPLVAAAALLLAACTGPAAGSAKPPPAPTTVRPASPTSVATAAPAPTAGAPGSAFPAVAAGHPPGELAPGSNPAVLPGPVVIADRDNNRLVVVSPHGQVLWQWPQPGDLAPGQTFQVPDDVFVTPDGKDVVATEEDVFAITEIDVATRKIVWRYGTPGHHGSGPDQLWNPDDAIMLPDRSVVAADIKNCRLVDLSAASTSPLWTLGTVGRCHHAPPTRFGSPNGVFPLPDGNFLVTEINGDWVDEIDRHGHVLWATHPPAVAYPSDAHQYKPGQYVIADYSDPGQALIFDASGKTIWRWNPSSAPGRLTHPSLAIGLPNGDIMLNDDSNHRVIVIDPNTNTIVWQYGHTGQPGSRTGYLNHPDGLDPLPPFSLADTVGVTAPPTPGRW</sequence>
<name>A0ABZ0SH32_9MICO</name>
<dbReference type="RefSeq" id="WP_320941231.1">
    <property type="nucleotide sequence ID" value="NZ_BAABEU010000006.1"/>
</dbReference>
<dbReference type="SUPFAM" id="SSF63829">
    <property type="entry name" value="Calcium-dependent phosphotriesterase"/>
    <property type="match status" value="1"/>
</dbReference>
<reference evidence="3 4" key="1">
    <citation type="submission" date="2023-11" db="EMBL/GenBank/DDBJ databases">
        <title>Genome sequence of Microbacterium rhizosphaerae KACC 19337.</title>
        <authorList>
            <person name="Choi H."/>
            <person name="Kim S."/>
            <person name="Kim Y."/>
            <person name="Kwon S.-W."/>
            <person name="Heo J."/>
        </authorList>
    </citation>
    <scope>NUCLEOTIDE SEQUENCE [LARGE SCALE GENOMIC DNA]</scope>
    <source>
        <strain evidence="3 4">KACC 19337</strain>
    </source>
</reference>
<organism evidence="3 4">
    <name type="scientific">Microbacterium rhizosphaerae</name>
    <dbReference type="NCBI Taxonomy" id="1678237"/>
    <lineage>
        <taxon>Bacteria</taxon>
        <taxon>Bacillati</taxon>
        <taxon>Actinomycetota</taxon>
        <taxon>Actinomycetes</taxon>
        <taxon>Micrococcales</taxon>
        <taxon>Microbacteriaceae</taxon>
        <taxon>Microbacterium</taxon>
    </lineage>
</organism>
<protein>
    <submittedName>
        <fullName evidence="3">PQQ-binding-like beta-propeller repeat protein</fullName>
    </submittedName>
</protein>
<evidence type="ECO:0000313" key="4">
    <source>
        <dbReference type="Proteomes" id="UP001323798"/>
    </source>
</evidence>
<dbReference type="Proteomes" id="UP001323798">
    <property type="component" value="Chromosome"/>
</dbReference>
<gene>
    <name evidence="3" type="ORF">SM116_12080</name>
</gene>
<evidence type="ECO:0000256" key="1">
    <source>
        <dbReference type="SAM" id="MobiDB-lite"/>
    </source>
</evidence>